<evidence type="ECO:0000256" key="8">
    <source>
        <dbReference type="ARBA" id="ARBA00022824"/>
    </source>
</evidence>
<evidence type="ECO:0000256" key="18">
    <source>
        <dbReference type="ARBA" id="ARBA00036428"/>
    </source>
</evidence>
<dbReference type="GO" id="GO:0006659">
    <property type="term" value="P:phosphatidylserine biosynthetic process"/>
    <property type="evidence" value="ECO:0007669"/>
    <property type="project" value="UniProtKB-UniRule"/>
</dbReference>
<keyword evidence="9 22" id="KW-1133">Transmembrane helix</keyword>
<comment type="catalytic activity">
    <reaction evidence="17">
        <text>1-octadecanoyl-2-(5Z,8Z,11Z,14Z)-eicosatetraenoyl-sn-glycero-3-phosphoethanolamine + L-serine = 1-octadecanoyl-2-(5Z,8Z,11Z,14Z)-eicosatetraenoyl-sn-glycero-3-phosphoserine + ethanolamine</text>
        <dbReference type="Rhea" id="RHEA:41500"/>
        <dbReference type="ChEBI" id="CHEBI:33384"/>
        <dbReference type="ChEBI" id="CHEBI:57603"/>
        <dbReference type="ChEBI" id="CHEBI:78268"/>
        <dbReference type="ChEBI" id="CHEBI:78269"/>
    </reaction>
    <physiologicalReaction direction="left-to-right" evidence="17">
        <dbReference type="Rhea" id="RHEA:41501"/>
    </physiologicalReaction>
</comment>
<evidence type="ECO:0000256" key="11">
    <source>
        <dbReference type="ARBA" id="ARBA00023136"/>
    </source>
</evidence>
<sequence>KMNGNNSAISLNEHVSNGNGIAAKSSKPMRQNSTYSDWEVEKNKNKQFHEDFTINNFFWRTHTITCLVVLCGTLIYVTGFEEPSANTEFNTKRGILAVLLVFLFYGVIYTPDGPFVRPHPAFWRFVLCLSVAYELGLIFILFQNVHDARKLLRYFDPELGRPLPEKDYGGNCLIYDPANATDPFHNVWDKLDGFVTVHFFGWWLKTLILRDYWLCCVLSFMFEILEYTLEHQLPNFSECWWDHWIMDFLLCNGLGIVMGMKTCNYLSLKPYYWTSMWNIPGYKGKLKRFVLQFTPYRWTDFDWTPTKSFRRWVIMLMVIAMFLLAEVNTFYLKYVLWVPPPHFLCLGRLVFFLFMGATAMREVFQYLDDPKANKFGRQSWVISAIIITETLISVKFDPATVTKPLPRHVIIIWSVGFSLLSAWTVWNFFLKRFFYSLAVAKETASPKTKVN</sequence>
<evidence type="ECO:0000256" key="20">
    <source>
        <dbReference type="ARBA" id="ARBA00036644"/>
    </source>
</evidence>
<keyword evidence="5 22" id="KW-0444">Lipid biosynthesis</keyword>
<dbReference type="Proteomes" id="UP000215902">
    <property type="component" value="Unassembled WGS sequence"/>
</dbReference>
<evidence type="ECO:0000256" key="22">
    <source>
        <dbReference type="RuleBase" id="RU368094"/>
    </source>
</evidence>
<proteinExistence type="inferred from homology"/>
<keyword evidence="8 22" id="KW-0256">Endoplasmic reticulum</keyword>
<keyword evidence="7 22" id="KW-0812">Transmembrane</keyword>
<evidence type="ECO:0000256" key="13">
    <source>
        <dbReference type="ARBA" id="ARBA00023264"/>
    </source>
</evidence>
<reference evidence="23 24" key="1">
    <citation type="submission" date="2017-06" db="EMBL/GenBank/DDBJ databases">
        <title>A platform for efficient transgenesis in Macrostomum lignano, a flatworm model organism for stem cell research.</title>
        <authorList>
            <person name="Berezikov E."/>
        </authorList>
    </citation>
    <scope>NUCLEOTIDE SEQUENCE [LARGE SCALE GENOMIC DNA]</scope>
    <source>
        <strain evidence="23">DV1</strain>
        <tissue evidence="23">Whole organism</tissue>
    </source>
</reference>
<comment type="catalytic activity">
    <reaction evidence="18">
        <text>1-octadecanoyl-2-(4Z,7Z,10Z,13Z,16Z,19Z-docosahexaenoyl)-sn-glycero-3-phosphoethanolamine + L-serine = 1-octadecanoyl-2-(4Z,7Z,10Z,13Z,16Z,19Z-docosahexaenoyl)-sn-glycero-3-phosphoserine + ethanolamine</text>
        <dbReference type="Rhea" id="RHEA:41492"/>
        <dbReference type="ChEBI" id="CHEBI:33384"/>
        <dbReference type="ChEBI" id="CHEBI:57603"/>
        <dbReference type="ChEBI" id="CHEBI:78265"/>
        <dbReference type="ChEBI" id="CHEBI:78266"/>
    </reaction>
    <physiologicalReaction direction="left-to-right" evidence="18">
        <dbReference type="Rhea" id="RHEA:41493"/>
    </physiologicalReaction>
</comment>
<evidence type="ECO:0000256" key="6">
    <source>
        <dbReference type="ARBA" id="ARBA00022679"/>
    </source>
</evidence>
<comment type="pathway">
    <text evidence="2 22">Phospholipid metabolism; phosphatidylserine biosynthesis.</text>
</comment>
<dbReference type="GO" id="GO:0005789">
    <property type="term" value="C:endoplasmic reticulum membrane"/>
    <property type="evidence" value="ECO:0007669"/>
    <property type="project" value="UniProtKB-SubCell"/>
</dbReference>
<comment type="catalytic activity">
    <reaction evidence="22">
        <text>a 1,2-diacyl-sn-glycero-3-phosphoethanolamine + L-serine = a 1,2-diacyl-sn-glycero-3-phospho-L-serine + ethanolamine</text>
        <dbReference type="Rhea" id="RHEA:27606"/>
        <dbReference type="ChEBI" id="CHEBI:33384"/>
        <dbReference type="ChEBI" id="CHEBI:57262"/>
        <dbReference type="ChEBI" id="CHEBI:57603"/>
        <dbReference type="ChEBI" id="CHEBI:64612"/>
        <dbReference type="EC" id="2.7.8.29"/>
    </reaction>
</comment>
<comment type="catalytic activity">
    <reaction evidence="14">
        <text>1-hexadecanoyl-2-(9Z-octadecenoyl)-sn-glycero-3-phosphoethanolamine + L-serine = 1-hexadecanoyl-2-(9Z-octadecenoyl)-sn-glycero-3-phospho-L-serine + ethanolamine</text>
        <dbReference type="Rhea" id="RHEA:41484"/>
        <dbReference type="ChEBI" id="CHEBI:33384"/>
        <dbReference type="ChEBI" id="CHEBI:57603"/>
        <dbReference type="ChEBI" id="CHEBI:73007"/>
        <dbReference type="ChEBI" id="CHEBI:75029"/>
    </reaction>
    <physiologicalReaction direction="left-to-right" evidence="14">
        <dbReference type="Rhea" id="RHEA:41485"/>
    </physiologicalReaction>
</comment>
<evidence type="ECO:0000256" key="19">
    <source>
        <dbReference type="ARBA" id="ARBA00036623"/>
    </source>
</evidence>
<dbReference type="EC" id="2.7.8.29" evidence="22"/>
<comment type="catalytic activity">
    <reaction evidence="15">
        <text>1-hexadecanoyl-2-(4Z,7Z,10Z,13Z,16Z,19Z-docosahexaenoyl)-sn-glycero-3-phosphoethanolamine + L-serine = 1-hexadecanoyl-2-(4Z,7Z,10Z,13Z,16Z,19Z-docosahexaenoyl)-sn-glycero-3-phosphoserine + ethanolamine</text>
        <dbReference type="Rhea" id="RHEA:41488"/>
        <dbReference type="ChEBI" id="CHEBI:33384"/>
        <dbReference type="ChEBI" id="CHEBI:57603"/>
        <dbReference type="ChEBI" id="CHEBI:78261"/>
        <dbReference type="ChEBI" id="CHEBI:78262"/>
    </reaction>
    <physiologicalReaction direction="left-to-right" evidence="15">
        <dbReference type="Rhea" id="RHEA:41489"/>
    </physiologicalReaction>
</comment>
<comment type="caution">
    <text evidence="23">The sequence shown here is derived from an EMBL/GenBank/DDBJ whole genome shotgun (WGS) entry which is preliminary data.</text>
</comment>
<evidence type="ECO:0000256" key="10">
    <source>
        <dbReference type="ARBA" id="ARBA00023098"/>
    </source>
</evidence>
<evidence type="ECO:0000256" key="12">
    <source>
        <dbReference type="ARBA" id="ARBA00023209"/>
    </source>
</evidence>
<dbReference type="PANTHER" id="PTHR15362">
    <property type="entry name" value="PHOSPHATIDYLINOSITOL SYNTHASE"/>
    <property type="match status" value="1"/>
</dbReference>
<keyword evidence="6 22" id="KW-0808">Transferase</keyword>
<feature type="transmembrane region" description="Helical" evidence="22">
    <location>
        <begin position="212"/>
        <end position="229"/>
    </location>
</feature>
<evidence type="ECO:0000256" key="9">
    <source>
        <dbReference type="ARBA" id="ARBA00022989"/>
    </source>
</evidence>
<feature type="transmembrane region" description="Helical" evidence="22">
    <location>
        <begin position="241"/>
        <end position="260"/>
    </location>
</feature>
<feature type="transmembrane region" description="Helical" evidence="22">
    <location>
        <begin position="312"/>
        <end position="334"/>
    </location>
</feature>
<keyword evidence="24" id="KW-1185">Reference proteome</keyword>
<comment type="catalytic activity">
    <reaction evidence="21">
        <text>1-(1Z-octadecenyl)-2-(5Z,8Z,11Z,14Z- eicosatetraenoyl)-sn-glycero-3-phosphoethanolamine + L-serine = 1-(1Z-octadecenyl)-2-(5Z,8Z,11Z,14Z-eicosatetraenoyl)-sn-glycero-3-phospho-L-serine + ethanolamine</text>
        <dbReference type="Rhea" id="RHEA:41604"/>
        <dbReference type="ChEBI" id="CHEBI:33384"/>
        <dbReference type="ChEBI" id="CHEBI:57603"/>
        <dbReference type="ChEBI" id="CHEBI:78342"/>
        <dbReference type="ChEBI" id="CHEBI:78343"/>
    </reaction>
    <physiologicalReaction direction="left-to-right" evidence="21">
        <dbReference type="Rhea" id="RHEA:41605"/>
    </physiologicalReaction>
</comment>
<keyword evidence="12 22" id="KW-0594">Phospholipid biosynthesis</keyword>
<evidence type="ECO:0000256" key="16">
    <source>
        <dbReference type="ARBA" id="ARBA00035875"/>
    </source>
</evidence>
<feature type="transmembrane region" description="Helical" evidence="22">
    <location>
        <begin position="121"/>
        <end position="142"/>
    </location>
</feature>
<evidence type="ECO:0000256" key="5">
    <source>
        <dbReference type="ARBA" id="ARBA00022516"/>
    </source>
</evidence>
<dbReference type="InterPro" id="IPR004277">
    <property type="entry name" value="PSS"/>
</dbReference>
<evidence type="ECO:0000256" key="4">
    <source>
        <dbReference type="ARBA" id="ARBA00008671"/>
    </source>
</evidence>
<dbReference type="EMBL" id="NIVC01002143">
    <property type="protein sequence ID" value="PAA60518.1"/>
    <property type="molecule type" value="Genomic_DNA"/>
</dbReference>
<evidence type="ECO:0000256" key="1">
    <source>
        <dbReference type="ARBA" id="ARBA00004477"/>
    </source>
</evidence>
<gene>
    <name evidence="23" type="ORF">BOX15_Mlig022413g1</name>
</gene>
<evidence type="ECO:0000256" key="7">
    <source>
        <dbReference type="ARBA" id="ARBA00022692"/>
    </source>
</evidence>
<evidence type="ECO:0000313" key="24">
    <source>
        <dbReference type="Proteomes" id="UP000215902"/>
    </source>
</evidence>
<evidence type="ECO:0000256" key="15">
    <source>
        <dbReference type="ARBA" id="ARBA00035833"/>
    </source>
</evidence>
<evidence type="ECO:0000313" key="23">
    <source>
        <dbReference type="EMBL" id="PAA60518.1"/>
    </source>
</evidence>
<keyword evidence="11 22" id="KW-0472">Membrane</keyword>
<feature type="transmembrane region" description="Helical" evidence="22">
    <location>
        <begin position="57"/>
        <end position="79"/>
    </location>
</feature>
<keyword evidence="13 22" id="KW-1208">Phospholipid metabolism</keyword>
<feature type="transmembrane region" description="Helical" evidence="22">
    <location>
        <begin position="408"/>
        <end position="429"/>
    </location>
</feature>
<dbReference type="PANTHER" id="PTHR15362:SF7">
    <property type="entry name" value="PHOSPHATIDYLSERINE SYNTHASE 2"/>
    <property type="match status" value="1"/>
</dbReference>
<comment type="catalytic activity">
    <reaction evidence="20">
        <text>1-octadecanoyl-2-(9Z-octadecenoyl)-sn-glycero-3-phosphoethanolamine + L-serine = 1-octadecanoyl-2-(9Z-octadecenoyl)-sn-glycero-3-phospho-L-serine + ethanolamine</text>
        <dbReference type="Rhea" id="RHEA:40795"/>
        <dbReference type="ChEBI" id="CHEBI:33384"/>
        <dbReference type="ChEBI" id="CHEBI:57603"/>
        <dbReference type="ChEBI" id="CHEBI:75038"/>
        <dbReference type="ChEBI" id="CHEBI:78260"/>
    </reaction>
    <physiologicalReaction direction="left-to-right" evidence="20">
        <dbReference type="Rhea" id="RHEA:40796"/>
    </physiologicalReaction>
</comment>
<evidence type="ECO:0000256" key="17">
    <source>
        <dbReference type="ARBA" id="ARBA00035955"/>
    </source>
</evidence>
<dbReference type="AlphaFoldDB" id="A0A267EG79"/>
<keyword evidence="10 22" id="KW-0443">Lipid metabolism</keyword>
<evidence type="ECO:0000256" key="2">
    <source>
        <dbReference type="ARBA" id="ARBA00004916"/>
    </source>
</evidence>
<feature type="transmembrane region" description="Helical" evidence="22">
    <location>
        <begin position="340"/>
        <end position="359"/>
    </location>
</feature>
<dbReference type="UniPathway" id="UPA00948"/>
<comment type="function">
    <text evidence="22">Catalyzes a base-exchange reaction in which the polar head group of phosphatidylethanolamine (PE) is replaced by L-serine.</text>
</comment>
<dbReference type="GO" id="GO:0106245">
    <property type="term" value="F:L-serine-phosphatidylethanolamine phosphatidyltransferase activity"/>
    <property type="evidence" value="ECO:0007669"/>
    <property type="project" value="UniProtKB-UniRule"/>
</dbReference>
<accession>A0A267EG79</accession>
<comment type="subcellular location">
    <subcellularLocation>
        <location evidence="1 22">Endoplasmic reticulum membrane</location>
        <topology evidence="1 22">Multi-pass membrane protein</topology>
    </subcellularLocation>
</comment>
<dbReference type="STRING" id="282301.A0A267EG79"/>
<comment type="catalytic activity">
    <reaction evidence="16">
        <text>1-(1Z-octadecenyl)-2-(9Z-octadecenoyl)-sn-glycero-3-phosphoethanolamine + L-serine = 1-(1Z-octadecenyl)-2-(9Z-octadecenoyl)-sn-glycero-3-phospho-L-serine + ethanolamine</text>
        <dbReference type="Rhea" id="RHEA:41600"/>
        <dbReference type="ChEBI" id="CHEBI:33384"/>
        <dbReference type="ChEBI" id="CHEBI:57603"/>
        <dbReference type="ChEBI" id="CHEBI:78340"/>
        <dbReference type="ChEBI" id="CHEBI:78341"/>
    </reaction>
    <physiologicalReaction direction="left-to-right" evidence="16">
        <dbReference type="Rhea" id="RHEA:41601"/>
    </physiologicalReaction>
</comment>
<name>A0A267EG79_9PLAT</name>
<feature type="non-terminal residue" evidence="23">
    <location>
        <position position="1"/>
    </location>
</feature>
<comment type="catalytic activity">
    <reaction evidence="19">
        <text>1-(1Z-octadecenyl)-2-(4Z,7Z,10Z,13Z,16Z,19Z-docosahexaenoyl)-sn-glycero-3-phosphoethanolamine + L-serine = 1-(1Z-octadecenyl)-2-(4Z,7Z,10Z,13Z,16Z,19Z-docosahexaenoyl)-sn-glycero-3-phospho-L-serine + ethanolamine</text>
        <dbReference type="Rhea" id="RHEA:41496"/>
        <dbReference type="ChEBI" id="CHEBI:33384"/>
        <dbReference type="ChEBI" id="CHEBI:57603"/>
        <dbReference type="ChEBI" id="CHEBI:78263"/>
        <dbReference type="ChEBI" id="CHEBI:78264"/>
    </reaction>
    <physiologicalReaction direction="left-to-right" evidence="19">
        <dbReference type="Rhea" id="RHEA:41497"/>
    </physiologicalReaction>
</comment>
<evidence type="ECO:0000256" key="14">
    <source>
        <dbReference type="ARBA" id="ARBA00035767"/>
    </source>
</evidence>
<evidence type="ECO:0000256" key="21">
    <source>
        <dbReference type="ARBA" id="ARBA00036733"/>
    </source>
</evidence>
<dbReference type="OrthoDB" id="10265393at2759"/>
<comment type="similarity">
    <text evidence="4 22">Belongs to the phosphatidyl serine synthase family.</text>
</comment>
<organism evidence="23 24">
    <name type="scientific">Macrostomum lignano</name>
    <dbReference type="NCBI Taxonomy" id="282301"/>
    <lineage>
        <taxon>Eukaryota</taxon>
        <taxon>Metazoa</taxon>
        <taxon>Spiralia</taxon>
        <taxon>Lophotrochozoa</taxon>
        <taxon>Platyhelminthes</taxon>
        <taxon>Rhabditophora</taxon>
        <taxon>Macrostomorpha</taxon>
        <taxon>Macrostomida</taxon>
        <taxon>Macrostomidae</taxon>
        <taxon>Macrostomum</taxon>
    </lineage>
</organism>
<evidence type="ECO:0000256" key="3">
    <source>
        <dbReference type="ARBA" id="ARBA00005189"/>
    </source>
</evidence>
<dbReference type="Pfam" id="PF03034">
    <property type="entry name" value="PSS"/>
    <property type="match status" value="1"/>
</dbReference>
<comment type="pathway">
    <text evidence="3">Lipid metabolism.</text>
</comment>
<feature type="transmembrane region" description="Helical" evidence="22">
    <location>
        <begin position="380"/>
        <end position="396"/>
    </location>
</feature>
<protein>
    <recommendedName>
        <fullName evidence="22">Phosphatidylserine synthase</fullName>
        <ecNumber evidence="22">2.7.8.29</ecNumber>
    </recommendedName>
    <alternativeName>
        <fullName evidence="22">Serine-exchange enzyme</fullName>
    </alternativeName>
</protein>
<feature type="transmembrane region" description="Helical" evidence="22">
    <location>
        <begin position="91"/>
        <end position="109"/>
    </location>
</feature>